<reference evidence="2" key="1">
    <citation type="submission" date="2019-09" db="EMBL/GenBank/DDBJ databases">
        <authorList>
            <person name="Zhang L."/>
        </authorList>
    </citation>
    <scope>NUCLEOTIDE SEQUENCE</scope>
</reference>
<keyword evidence="1" id="KW-0812">Transmembrane</keyword>
<proteinExistence type="predicted"/>
<keyword evidence="1" id="KW-0472">Membrane</keyword>
<protein>
    <submittedName>
        <fullName evidence="2">Uncharacterized protein</fullName>
    </submittedName>
</protein>
<evidence type="ECO:0000256" key="1">
    <source>
        <dbReference type="SAM" id="Phobius"/>
    </source>
</evidence>
<dbReference type="AlphaFoldDB" id="A0A5K1E811"/>
<evidence type="ECO:0000313" key="2">
    <source>
        <dbReference type="EMBL" id="VVW44483.1"/>
    </source>
</evidence>
<keyword evidence="1" id="KW-1133">Transmembrane helix</keyword>
<dbReference type="EMBL" id="LR721784">
    <property type="protein sequence ID" value="VVW44483.1"/>
    <property type="molecule type" value="Genomic_DNA"/>
</dbReference>
<organism evidence="2">
    <name type="scientific">Nymphaea colorata</name>
    <name type="common">pocket water lily</name>
    <dbReference type="NCBI Taxonomy" id="210225"/>
    <lineage>
        <taxon>Eukaryota</taxon>
        <taxon>Viridiplantae</taxon>
        <taxon>Streptophyta</taxon>
        <taxon>Embryophyta</taxon>
        <taxon>Tracheophyta</taxon>
        <taxon>Spermatophyta</taxon>
        <taxon>Magnoliopsida</taxon>
        <taxon>Nymphaeales</taxon>
        <taxon>Nymphaeaceae</taxon>
        <taxon>Nymphaea</taxon>
    </lineage>
</organism>
<sequence>MAKDKKDEQQSFVCMWVSDLVQLSGQVFLVGPFVAFFSFICMHAQEAKVQNRSQIAADSFLANKLWIGQVVNGT</sequence>
<feature type="transmembrane region" description="Helical" evidence="1">
    <location>
        <begin position="20"/>
        <end position="42"/>
    </location>
</feature>
<name>A0A5K1E811_9MAGN</name>
<gene>
    <name evidence="2" type="ORF">NYM_LOCUS22025</name>
</gene>
<accession>A0A5K1E811</accession>